<protein>
    <submittedName>
        <fullName evidence="1">Uncharacterized protein</fullName>
    </submittedName>
</protein>
<proteinExistence type="predicted"/>
<accession>A0AB34L0N6</accession>
<dbReference type="GeneID" id="96002916"/>
<gene>
    <name evidence="1" type="ORF">WHR41_01472</name>
</gene>
<reference evidence="1 2" key="1">
    <citation type="journal article" date="2020" name="Microbiol. Resour. Announc.">
        <title>Draft Genome Sequence of a Cladosporium Species Isolated from the Mesophotic Ascidian Didemnum maculosum.</title>
        <authorList>
            <person name="Gioti A."/>
            <person name="Siaperas R."/>
            <person name="Nikolaivits E."/>
            <person name="Le Goff G."/>
            <person name="Ouazzani J."/>
            <person name="Kotoulas G."/>
            <person name="Topakas E."/>
        </authorList>
    </citation>
    <scope>NUCLEOTIDE SEQUENCE [LARGE SCALE GENOMIC DNA]</scope>
    <source>
        <strain evidence="1 2">TM138-S3</strain>
    </source>
</reference>
<dbReference type="AlphaFoldDB" id="A0AB34L0N6"/>
<evidence type="ECO:0000313" key="2">
    <source>
        <dbReference type="Proteomes" id="UP000803884"/>
    </source>
</evidence>
<dbReference type="Proteomes" id="UP000803884">
    <property type="component" value="Unassembled WGS sequence"/>
</dbReference>
<dbReference type="RefSeq" id="XP_069232841.1">
    <property type="nucleotide sequence ID" value="XM_069370078.1"/>
</dbReference>
<dbReference type="EMBL" id="JAAQHG020000004">
    <property type="protein sequence ID" value="KAL1589736.1"/>
    <property type="molecule type" value="Genomic_DNA"/>
</dbReference>
<name>A0AB34L0N6_9PEZI</name>
<keyword evidence="2" id="KW-1185">Reference proteome</keyword>
<sequence>MCSNSANNRRHHLSYYVVNINGVNVDRRRVTDPAVKYRDMPKQLAVAGRAKRATLPVPERRPIAIIPARTGPSAEARANRTFDPVPTFDPRATLKANLANQSRLNIDAKRADRLLRRQHQKQIRKLRSFRQAKQAEQVTVKLPVLARSDSQGLAAAYLLRPQDAPKKVFSFQGLQSHCSWFGRNPRAHELVKQNAYKNSVFATTIDLRDDPQRSPNGNTIRRGAIYDSAEAADNARFVSVQIYVEIFSNRLRAQERLRWILEACPNLQRLDVEIIGSDSLSLARQTVEAIKQHCAEMYAEQTCDKITFTASRYDEAE</sequence>
<evidence type="ECO:0000313" key="1">
    <source>
        <dbReference type="EMBL" id="KAL1589736.1"/>
    </source>
</evidence>
<comment type="caution">
    <text evidence="1">The sequence shown here is derived from an EMBL/GenBank/DDBJ whole genome shotgun (WGS) entry which is preliminary data.</text>
</comment>
<organism evidence="1 2">
    <name type="scientific">Cladosporium halotolerans</name>
    <dbReference type="NCBI Taxonomy" id="1052096"/>
    <lineage>
        <taxon>Eukaryota</taxon>
        <taxon>Fungi</taxon>
        <taxon>Dikarya</taxon>
        <taxon>Ascomycota</taxon>
        <taxon>Pezizomycotina</taxon>
        <taxon>Dothideomycetes</taxon>
        <taxon>Dothideomycetidae</taxon>
        <taxon>Cladosporiales</taxon>
        <taxon>Cladosporiaceae</taxon>
        <taxon>Cladosporium</taxon>
    </lineage>
</organism>